<dbReference type="Gene3D" id="1.10.510.10">
    <property type="entry name" value="Transferase(Phosphotransferase) domain 1"/>
    <property type="match status" value="1"/>
</dbReference>
<dbReference type="SUPFAM" id="SSF56112">
    <property type="entry name" value="Protein kinase-like (PK-like)"/>
    <property type="match status" value="1"/>
</dbReference>
<evidence type="ECO:0000313" key="9">
    <source>
        <dbReference type="EMBL" id="MFC5753289.1"/>
    </source>
</evidence>
<dbReference type="GO" id="GO:0016301">
    <property type="term" value="F:kinase activity"/>
    <property type="evidence" value="ECO:0007669"/>
    <property type="project" value="UniProtKB-KW"/>
</dbReference>
<dbReference type="PROSITE" id="PS00107">
    <property type="entry name" value="PROTEIN_KINASE_ATP"/>
    <property type="match status" value="1"/>
</dbReference>
<dbReference type="PANTHER" id="PTHR43289:SF34">
    <property type="entry name" value="SERINE_THREONINE-PROTEIN KINASE YBDM-RELATED"/>
    <property type="match status" value="1"/>
</dbReference>
<keyword evidence="3 9" id="KW-0418">Kinase</keyword>
<proteinExistence type="predicted"/>
<name>A0ABW1AFG7_9ACTN</name>
<dbReference type="Gene3D" id="3.30.200.20">
    <property type="entry name" value="Phosphorylase Kinase, domain 1"/>
    <property type="match status" value="1"/>
</dbReference>
<dbReference type="RefSeq" id="WP_378290161.1">
    <property type="nucleotide sequence ID" value="NZ_JBHSON010000108.1"/>
</dbReference>
<dbReference type="EMBL" id="JBHSON010000108">
    <property type="protein sequence ID" value="MFC5753289.1"/>
    <property type="molecule type" value="Genomic_DNA"/>
</dbReference>
<feature type="compositionally biased region" description="Low complexity" evidence="6">
    <location>
        <begin position="300"/>
        <end position="310"/>
    </location>
</feature>
<feature type="transmembrane region" description="Helical" evidence="7">
    <location>
        <begin position="408"/>
        <end position="429"/>
    </location>
</feature>
<accession>A0ABW1AFG7</accession>
<comment type="caution">
    <text evidence="9">The sequence shown here is derived from an EMBL/GenBank/DDBJ whole genome shotgun (WGS) entry which is preliminary data.</text>
</comment>
<protein>
    <submittedName>
        <fullName evidence="9">Serine/threonine-protein kinase</fullName>
    </submittedName>
</protein>
<evidence type="ECO:0000256" key="3">
    <source>
        <dbReference type="ARBA" id="ARBA00022777"/>
    </source>
</evidence>
<evidence type="ECO:0000256" key="4">
    <source>
        <dbReference type="ARBA" id="ARBA00022840"/>
    </source>
</evidence>
<keyword evidence="7" id="KW-1133">Transmembrane helix</keyword>
<evidence type="ECO:0000256" key="5">
    <source>
        <dbReference type="PROSITE-ProRule" id="PRU10141"/>
    </source>
</evidence>
<keyword evidence="10" id="KW-1185">Reference proteome</keyword>
<dbReference type="PROSITE" id="PS50011">
    <property type="entry name" value="PROTEIN_KINASE_DOM"/>
    <property type="match status" value="1"/>
</dbReference>
<feature type="binding site" evidence="5">
    <location>
        <position position="56"/>
    </location>
    <ligand>
        <name>ATP</name>
        <dbReference type="ChEBI" id="CHEBI:30616"/>
    </ligand>
</feature>
<dbReference type="PROSITE" id="PS00108">
    <property type="entry name" value="PROTEIN_KINASE_ST"/>
    <property type="match status" value="1"/>
</dbReference>
<feature type="region of interest" description="Disordered" evidence="6">
    <location>
        <begin position="1"/>
        <end position="21"/>
    </location>
</feature>
<keyword evidence="1" id="KW-0808">Transferase</keyword>
<dbReference type="SMART" id="SM00220">
    <property type="entry name" value="S_TKc"/>
    <property type="match status" value="1"/>
</dbReference>
<evidence type="ECO:0000256" key="1">
    <source>
        <dbReference type="ARBA" id="ARBA00022679"/>
    </source>
</evidence>
<reference evidence="10" key="1">
    <citation type="journal article" date="2019" name="Int. J. Syst. Evol. Microbiol.">
        <title>The Global Catalogue of Microorganisms (GCM) 10K type strain sequencing project: providing services to taxonomists for standard genome sequencing and annotation.</title>
        <authorList>
            <consortium name="The Broad Institute Genomics Platform"/>
            <consortium name="The Broad Institute Genome Sequencing Center for Infectious Disease"/>
            <person name="Wu L."/>
            <person name="Ma J."/>
        </authorList>
    </citation>
    <scope>NUCLEOTIDE SEQUENCE [LARGE SCALE GENOMIC DNA]</scope>
    <source>
        <strain evidence="10">KCTC 42087</strain>
    </source>
</reference>
<feature type="compositionally biased region" description="Gly residues" evidence="6">
    <location>
        <begin position="325"/>
        <end position="349"/>
    </location>
</feature>
<dbReference type="PANTHER" id="PTHR43289">
    <property type="entry name" value="MITOGEN-ACTIVATED PROTEIN KINASE KINASE KINASE 20-RELATED"/>
    <property type="match status" value="1"/>
</dbReference>
<evidence type="ECO:0000313" key="10">
    <source>
        <dbReference type="Proteomes" id="UP001596074"/>
    </source>
</evidence>
<gene>
    <name evidence="9" type="ORF">ACFPZN_47385</name>
</gene>
<organism evidence="9 10">
    <name type="scientific">Actinomadura rugatobispora</name>
    <dbReference type="NCBI Taxonomy" id="1994"/>
    <lineage>
        <taxon>Bacteria</taxon>
        <taxon>Bacillati</taxon>
        <taxon>Actinomycetota</taxon>
        <taxon>Actinomycetes</taxon>
        <taxon>Streptosporangiales</taxon>
        <taxon>Thermomonosporaceae</taxon>
        <taxon>Actinomadura</taxon>
    </lineage>
</organism>
<keyword evidence="2 5" id="KW-0547">Nucleotide-binding</keyword>
<keyword evidence="7" id="KW-0812">Transmembrane</keyword>
<dbReference type="InterPro" id="IPR008271">
    <property type="entry name" value="Ser/Thr_kinase_AS"/>
</dbReference>
<keyword evidence="4 5" id="KW-0067">ATP-binding</keyword>
<evidence type="ECO:0000256" key="7">
    <source>
        <dbReference type="SAM" id="Phobius"/>
    </source>
</evidence>
<dbReference type="Pfam" id="PF00069">
    <property type="entry name" value="Pkinase"/>
    <property type="match status" value="1"/>
</dbReference>
<dbReference type="CDD" id="cd14014">
    <property type="entry name" value="STKc_PknB_like"/>
    <property type="match status" value="1"/>
</dbReference>
<dbReference type="Proteomes" id="UP001596074">
    <property type="component" value="Unassembled WGS sequence"/>
</dbReference>
<dbReference type="InterPro" id="IPR017441">
    <property type="entry name" value="Protein_kinase_ATP_BS"/>
</dbReference>
<evidence type="ECO:0000256" key="6">
    <source>
        <dbReference type="SAM" id="MobiDB-lite"/>
    </source>
</evidence>
<evidence type="ECO:0000259" key="8">
    <source>
        <dbReference type="PROSITE" id="PS50011"/>
    </source>
</evidence>
<dbReference type="InterPro" id="IPR000719">
    <property type="entry name" value="Prot_kinase_dom"/>
</dbReference>
<feature type="region of interest" description="Disordered" evidence="6">
    <location>
        <begin position="289"/>
        <end position="358"/>
    </location>
</feature>
<feature type="domain" description="Protein kinase" evidence="8">
    <location>
        <begin position="28"/>
        <end position="290"/>
    </location>
</feature>
<keyword evidence="7" id="KW-0472">Membrane</keyword>
<dbReference type="InterPro" id="IPR011009">
    <property type="entry name" value="Kinase-like_dom_sf"/>
</dbReference>
<sequence>MQEDRQGEGLPAGTRPLGTGDPAAIGPYPLLGMLGQGGMGAVYLGTDRDGRQVAIKVIRPELAADETYLARFHDEVRHARQVASFCTAAVLDHGEDGGRPYLVTEYVEGAPLSEHIRRHGALPSGTLHGVAVGVAAALTAIHSVGLVHRDLKPANVVLSISGPRVIDFGIARGVGERSGHTRSGSVVGSPGWISPEQVRTGEVSPAGDVFAWGCLVAFAGTGRHPFGGADERSAGDPLVMAYRAQQHLYDLGDLADPLRTLVSRALAPEPVMRPTAQQLLLALVGGSPAAAQPGGGPAGGADPAGARPGTGRVGAVSVGPIGPRSSGGPGGAGGAGGPGWPEGPEGPGGQDADPPPFDILAAASHSVDANWRLEDLPLWTPPSEPLPPPPPAPPVDPKVLRRVRINLWVRRAVTFLVLAAAAIGGLAYYQDRNEPVTAEFGRPAKDGDLSFEAKAPECGVKVKGVTARDGKLCQVRFTVTNTSVSAQVLDPASQRLLDASENEHGAVMLFRGTPGPKTKVSVQSLQSADSFTGVLLYDVPPGFVPRALELHASGSSKGVRLSL</sequence>
<evidence type="ECO:0000256" key="2">
    <source>
        <dbReference type="ARBA" id="ARBA00022741"/>
    </source>
</evidence>